<name>A0A498JAW7_MALDO</name>
<feature type="compositionally biased region" description="Basic and acidic residues" evidence="1">
    <location>
        <begin position="51"/>
        <end position="65"/>
    </location>
</feature>
<reference evidence="2 3" key="1">
    <citation type="submission" date="2018-10" db="EMBL/GenBank/DDBJ databases">
        <title>A high-quality apple genome assembly.</title>
        <authorList>
            <person name="Hu J."/>
        </authorList>
    </citation>
    <scope>NUCLEOTIDE SEQUENCE [LARGE SCALE GENOMIC DNA]</scope>
    <source>
        <strain evidence="3">cv. HFTH1</strain>
        <tissue evidence="2">Young leaf</tissue>
    </source>
</reference>
<gene>
    <name evidence="2" type="ORF">DVH24_033506</name>
</gene>
<evidence type="ECO:0000313" key="3">
    <source>
        <dbReference type="Proteomes" id="UP000290289"/>
    </source>
</evidence>
<dbReference type="AlphaFoldDB" id="A0A498JAW7"/>
<organism evidence="2 3">
    <name type="scientific">Malus domestica</name>
    <name type="common">Apple</name>
    <name type="synonym">Pyrus malus</name>
    <dbReference type="NCBI Taxonomy" id="3750"/>
    <lineage>
        <taxon>Eukaryota</taxon>
        <taxon>Viridiplantae</taxon>
        <taxon>Streptophyta</taxon>
        <taxon>Embryophyta</taxon>
        <taxon>Tracheophyta</taxon>
        <taxon>Spermatophyta</taxon>
        <taxon>Magnoliopsida</taxon>
        <taxon>eudicotyledons</taxon>
        <taxon>Gunneridae</taxon>
        <taxon>Pentapetalae</taxon>
        <taxon>rosids</taxon>
        <taxon>fabids</taxon>
        <taxon>Rosales</taxon>
        <taxon>Rosaceae</taxon>
        <taxon>Amygdaloideae</taxon>
        <taxon>Maleae</taxon>
        <taxon>Malus</taxon>
    </lineage>
</organism>
<sequence length="77" mass="8695">MEVDLKPSSRRPVRPADPKSNRFFAVWSSKSLSVFHGGPQGRAGRCVSRSDISRHPREEVTKLTESFDKDRNLGLNL</sequence>
<protein>
    <submittedName>
        <fullName evidence="2">Uncharacterized protein</fullName>
    </submittedName>
</protein>
<accession>A0A498JAW7</accession>
<keyword evidence="3" id="KW-1185">Reference proteome</keyword>
<comment type="caution">
    <text evidence="2">The sequence shown here is derived from an EMBL/GenBank/DDBJ whole genome shotgun (WGS) entry which is preliminary data.</text>
</comment>
<feature type="region of interest" description="Disordered" evidence="1">
    <location>
        <begin position="38"/>
        <end position="65"/>
    </location>
</feature>
<dbReference type="EMBL" id="RDQH01000334">
    <property type="protein sequence ID" value="RXH92610.1"/>
    <property type="molecule type" value="Genomic_DNA"/>
</dbReference>
<dbReference type="Proteomes" id="UP000290289">
    <property type="component" value="Chromosome 8"/>
</dbReference>
<proteinExistence type="predicted"/>
<evidence type="ECO:0000313" key="2">
    <source>
        <dbReference type="EMBL" id="RXH92610.1"/>
    </source>
</evidence>
<evidence type="ECO:0000256" key="1">
    <source>
        <dbReference type="SAM" id="MobiDB-lite"/>
    </source>
</evidence>